<proteinExistence type="predicted"/>
<dbReference type="Proteomes" id="UP000823597">
    <property type="component" value="Unassembled WGS sequence"/>
</dbReference>
<dbReference type="SUPFAM" id="SSF53901">
    <property type="entry name" value="Thiolase-like"/>
    <property type="match status" value="1"/>
</dbReference>
<evidence type="ECO:0000313" key="2">
    <source>
        <dbReference type="EMBL" id="MBO8465168.1"/>
    </source>
</evidence>
<dbReference type="InterPro" id="IPR014030">
    <property type="entry name" value="Ketoacyl_synth_N"/>
</dbReference>
<name>A0A9D9N984_9BACT</name>
<reference evidence="2" key="1">
    <citation type="submission" date="2020-10" db="EMBL/GenBank/DDBJ databases">
        <authorList>
            <person name="Gilroy R."/>
        </authorList>
    </citation>
    <scope>NUCLEOTIDE SEQUENCE</scope>
    <source>
        <strain evidence="2">10037</strain>
    </source>
</reference>
<organism evidence="2 3">
    <name type="scientific">Candidatus Merdivivens pullistercoris</name>
    <dbReference type="NCBI Taxonomy" id="2840873"/>
    <lineage>
        <taxon>Bacteria</taxon>
        <taxon>Pseudomonadati</taxon>
        <taxon>Bacteroidota</taxon>
        <taxon>Bacteroidia</taxon>
        <taxon>Bacteroidales</taxon>
        <taxon>Muribaculaceae</taxon>
        <taxon>Muribaculaceae incertae sedis</taxon>
        <taxon>Candidatus Merdivivens</taxon>
    </lineage>
</organism>
<dbReference type="InterPro" id="IPR016039">
    <property type="entry name" value="Thiolase-like"/>
</dbReference>
<comment type="caution">
    <text evidence="2">The sequence shown here is derived from an EMBL/GenBank/DDBJ whole genome shotgun (WGS) entry which is preliminary data.</text>
</comment>
<gene>
    <name evidence="2" type="ORF">IAB93_04120</name>
</gene>
<reference evidence="2" key="2">
    <citation type="journal article" date="2021" name="PeerJ">
        <title>Extensive microbial diversity within the chicken gut microbiome revealed by metagenomics and culture.</title>
        <authorList>
            <person name="Gilroy R."/>
            <person name="Ravi A."/>
            <person name="Getino M."/>
            <person name="Pursley I."/>
            <person name="Horton D.L."/>
            <person name="Alikhan N.F."/>
            <person name="Baker D."/>
            <person name="Gharbi K."/>
            <person name="Hall N."/>
            <person name="Watson M."/>
            <person name="Adriaenssens E.M."/>
            <person name="Foster-Nyarko E."/>
            <person name="Jarju S."/>
            <person name="Secka A."/>
            <person name="Antonio M."/>
            <person name="Oren A."/>
            <person name="Chaudhuri R.R."/>
            <person name="La Ragione R."/>
            <person name="Hildebrand F."/>
            <person name="Pallen M.J."/>
        </authorList>
    </citation>
    <scope>NUCLEOTIDE SEQUENCE</scope>
    <source>
        <strain evidence="2">10037</strain>
    </source>
</reference>
<dbReference type="AlphaFoldDB" id="A0A9D9N984"/>
<dbReference type="EMBL" id="JADIME010000042">
    <property type="protein sequence ID" value="MBO8465168.1"/>
    <property type="molecule type" value="Genomic_DNA"/>
</dbReference>
<dbReference type="GO" id="GO:0016746">
    <property type="term" value="F:acyltransferase activity"/>
    <property type="evidence" value="ECO:0007669"/>
    <property type="project" value="InterPro"/>
</dbReference>
<protein>
    <submittedName>
        <fullName evidence="2">Beta-ketoacyl synthase chain length factor</fullName>
    </submittedName>
</protein>
<sequence length="347" mass="37313">MKNADVMVYVDGMAQITPQEPFSDKWYDAPVTYGHGLHPAIDPSFAGLIPAAAARRMSLLQKRAVATALSAMSAASLEMPDAIVTGTGAGTMKNSERFLSDMIEGKGEGLSPTPFINSTHNTLAATVAITLGCRGYNTTYSHNGISFPAALMDSVMGLESGCFGSVLLSSHDELPEHYYRLLDDAGEFDGEPFAGEHSVSFVLRAVRNEHTLAAVPGVEITASAREEDLRKTAFRACRGVTGEPGRNGAWQGIPDTFQGIADMIVTGDPDSSRKIFGDQVPMFPYKEVFGGGFSAPAASLYAAITFLRRNPSLNGILVHNHYKNRQHSFIFAARPDFVPVRERSGGF</sequence>
<feature type="domain" description="Beta-ketoacyl synthase-like N-terminal" evidence="1">
    <location>
        <begin position="47"/>
        <end position="191"/>
    </location>
</feature>
<evidence type="ECO:0000313" key="3">
    <source>
        <dbReference type="Proteomes" id="UP000823597"/>
    </source>
</evidence>
<dbReference type="Gene3D" id="3.40.47.10">
    <property type="match status" value="1"/>
</dbReference>
<dbReference type="Pfam" id="PF13723">
    <property type="entry name" value="Ketoacyl-synt_2"/>
    <property type="match status" value="1"/>
</dbReference>
<accession>A0A9D9N984</accession>
<evidence type="ECO:0000259" key="1">
    <source>
        <dbReference type="Pfam" id="PF13723"/>
    </source>
</evidence>